<dbReference type="PANTHER" id="PTHR42760:SF133">
    <property type="entry name" value="3-OXOACYL-[ACYL-CARRIER-PROTEIN] REDUCTASE"/>
    <property type="match status" value="1"/>
</dbReference>
<dbReference type="GO" id="GO:0006633">
    <property type="term" value="P:fatty acid biosynthetic process"/>
    <property type="evidence" value="ECO:0007669"/>
    <property type="project" value="TreeGrafter"/>
</dbReference>
<organism evidence="3 4">
    <name type="scientific">Geobacter argillaceus</name>
    <dbReference type="NCBI Taxonomy" id="345631"/>
    <lineage>
        <taxon>Bacteria</taxon>
        <taxon>Pseudomonadati</taxon>
        <taxon>Thermodesulfobacteriota</taxon>
        <taxon>Desulfuromonadia</taxon>
        <taxon>Geobacterales</taxon>
        <taxon>Geobacteraceae</taxon>
        <taxon>Geobacter</taxon>
    </lineage>
</organism>
<dbReference type="GO" id="GO:0048038">
    <property type="term" value="F:quinone binding"/>
    <property type="evidence" value="ECO:0007669"/>
    <property type="project" value="TreeGrafter"/>
</dbReference>
<keyword evidence="2" id="KW-0560">Oxidoreductase</keyword>
<dbReference type="AlphaFoldDB" id="A0A562VHR1"/>
<dbReference type="GO" id="GO:0016616">
    <property type="term" value="F:oxidoreductase activity, acting on the CH-OH group of donors, NAD or NADP as acceptor"/>
    <property type="evidence" value="ECO:0007669"/>
    <property type="project" value="TreeGrafter"/>
</dbReference>
<dbReference type="PRINTS" id="PR00081">
    <property type="entry name" value="GDHRDH"/>
</dbReference>
<protein>
    <submittedName>
        <fullName evidence="3">2-hydroxycyclohexanecarboxyl-CoA dehydrogenase</fullName>
    </submittedName>
</protein>
<dbReference type="PRINTS" id="PR00080">
    <property type="entry name" value="SDRFAMILY"/>
</dbReference>
<comment type="similarity">
    <text evidence="1">Belongs to the short-chain dehydrogenases/reductases (SDR) family.</text>
</comment>
<dbReference type="OrthoDB" id="5363038at2"/>
<sequence length="261" mass="27708">MDLGLAGKTVIVTGGASNIGRAISINFAKEGANVVVVDWDHAQAQKVTEEIRGMGLKSLAIKTDVTSMEQVQAMVTEVLNKLGQVDVLVNSVGGTLDQYFLEESREKWQKTVDMNLWSVINCTRAVLDHMVERKSGAVVSVGSDAGRTGEFREAVYAASKGGVIALSKSLAKELGRHGIRFNVVCPGLTPPKPENIGEGSHWQAQISTFTSEVLEKAAKAYPLRKVGTPDDTAKAVVFLASPCAGNVTGQTLSVSGGYTMV</sequence>
<evidence type="ECO:0000256" key="2">
    <source>
        <dbReference type="ARBA" id="ARBA00023002"/>
    </source>
</evidence>
<evidence type="ECO:0000313" key="4">
    <source>
        <dbReference type="Proteomes" id="UP000319449"/>
    </source>
</evidence>
<keyword evidence="4" id="KW-1185">Reference proteome</keyword>
<dbReference type="Proteomes" id="UP000319449">
    <property type="component" value="Unassembled WGS sequence"/>
</dbReference>
<dbReference type="SUPFAM" id="SSF51735">
    <property type="entry name" value="NAD(P)-binding Rossmann-fold domains"/>
    <property type="match status" value="1"/>
</dbReference>
<reference evidence="3 4" key="1">
    <citation type="submission" date="2019-07" db="EMBL/GenBank/DDBJ databases">
        <title>Genomic Encyclopedia of Archaeal and Bacterial Type Strains, Phase II (KMG-II): from individual species to whole genera.</title>
        <authorList>
            <person name="Goeker M."/>
        </authorList>
    </citation>
    <scope>NUCLEOTIDE SEQUENCE [LARGE SCALE GENOMIC DNA]</scope>
    <source>
        <strain evidence="3 4">ATCC BAA-1139</strain>
    </source>
</reference>
<accession>A0A562VHR1</accession>
<dbReference type="RefSeq" id="WP_145024458.1">
    <property type="nucleotide sequence ID" value="NZ_VLLN01000022.1"/>
</dbReference>
<dbReference type="Pfam" id="PF13561">
    <property type="entry name" value="adh_short_C2"/>
    <property type="match status" value="1"/>
</dbReference>
<dbReference type="PROSITE" id="PS00061">
    <property type="entry name" value="ADH_SHORT"/>
    <property type="match status" value="1"/>
</dbReference>
<evidence type="ECO:0000256" key="1">
    <source>
        <dbReference type="ARBA" id="ARBA00006484"/>
    </source>
</evidence>
<gene>
    <name evidence="3" type="ORF">JN12_03139</name>
</gene>
<evidence type="ECO:0000313" key="3">
    <source>
        <dbReference type="EMBL" id="TWJ17361.1"/>
    </source>
</evidence>
<dbReference type="PANTHER" id="PTHR42760">
    <property type="entry name" value="SHORT-CHAIN DEHYDROGENASES/REDUCTASES FAMILY MEMBER"/>
    <property type="match status" value="1"/>
</dbReference>
<dbReference type="FunFam" id="3.40.50.720:FF:000084">
    <property type="entry name" value="Short-chain dehydrogenase reductase"/>
    <property type="match status" value="1"/>
</dbReference>
<dbReference type="InterPro" id="IPR036291">
    <property type="entry name" value="NAD(P)-bd_dom_sf"/>
</dbReference>
<dbReference type="InterPro" id="IPR002347">
    <property type="entry name" value="SDR_fam"/>
</dbReference>
<name>A0A562VHR1_9BACT</name>
<dbReference type="InterPro" id="IPR020904">
    <property type="entry name" value="Sc_DH/Rdtase_CS"/>
</dbReference>
<comment type="caution">
    <text evidence="3">The sequence shown here is derived from an EMBL/GenBank/DDBJ whole genome shotgun (WGS) entry which is preliminary data.</text>
</comment>
<dbReference type="EMBL" id="VLLN01000022">
    <property type="protein sequence ID" value="TWJ17361.1"/>
    <property type="molecule type" value="Genomic_DNA"/>
</dbReference>
<proteinExistence type="inferred from homology"/>
<dbReference type="Gene3D" id="3.40.50.720">
    <property type="entry name" value="NAD(P)-binding Rossmann-like Domain"/>
    <property type="match status" value="1"/>
</dbReference>